<gene>
    <name evidence="1" type="ORF">GCM10022226_31430</name>
</gene>
<sequence length="73" mass="8344">MHEPKATFTCQAVPTGWRVFRSTEDRLWATRERPYDEAEEQAGAWRTVDGDNELELCRAIAEQESRAELASSS</sequence>
<dbReference type="EMBL" id="BAAAZR010000007">
    <property type="protein sequence ID" value="GAA3808883.1"/>
    <property type="molecule type" value="Genomic_DNA"/>
</dbReference>
<proteinExistence type="predicted"/>
<protein>
    <submittedName>
        <fullName evidence="1">Uncharacterized protein</fullName>
    </submittedName>
</protein>
<evidence type="ECO:0000313" key="2">
    <source>
        <dbReference type="Proteomes" id="UP001500888"/>
    </source>
</evidence>
<dbReference type="RefSeq" id="WP_344939577.1">
    <property type="nucleotide sequence ID" value="NZ_BAAAZR010000007.1"/>
</dbReference>
<organism evidence="1 2">
    <name type="scientific">Sphaerisporangium flaviroseum</name>
    <dbReference type="NCBI Taxonomy" id="509199"/>
    <lineage>
        <taxon>Bacteria</taxon>
        <taxon>Bacillati</taxon>
        <taxon>Actinomycetota</taxon>
        <taxon>Actinomycetes</taxon>
        <taxon>Streptosporangiales</taxon>
        <taxon>Streptosporangiaceae</taxon>
        <taxon>Sphaerisporangium</taxon>
    </lineage>
</organism>
<accession>A0ABP7I0J4</accession>
<dbReference type="Proteomes" id="UP001500888">
    <property type="component" value="Unassembled WGS sequence"/>
</dbReference>
<evidence type="ECO:0000313" key="1">
    <source>
        <dbReference type="EMBL" id="GAA3808883.1"/>
    </source>
</evidence>
<keyword evidence="2" id="KW-1185">Reference proteome</keyword>
<name>A0ABP7I0J4_9ACTN</name>
<comment type="caution">
    <text evidence="1">The sequence shown here is derived from an EMBL/GenBank/DDBJ whole genome shotgun (WGS) entry which is preliminary data.</text>
</comment>
<reference evidence="2" key="1">
    <citation type="journal article" date="2019" name="Int. J. Syst. Evol. Microbiol.">
        <title>The Global Catalogue of Microorganisms (GCM) 10K type strain sequencing project: providing services to taxonomists for standard genome sequencing and annotation.</title>
        <authorList>
            <consortium name="The Broad Institute Genomics Platform"/>
            <consortium name="The Broad Institute Genome Sequencing Center for Infectious Disease"/>
            <person name="Wu L."/>
            <person name="Ma J."/>
        </authorList>
    </citation>
    <scope>NUCLEOTIDE SEQUENCE [LARGE SCALE GENOMIC DNA]</scope>
    <source>
        <strain evidence="2">JCM 16908</strain>
    </source>
</reference>